<dbReference type="GO" id="GO:0005975">
    <property type="term" value="P:carbohydrate metabolic process"/>
    <property type="evidence" value="ECO:0007669"/>
    <property type="project" value="InterPro"/>
</dbReference>
<comment type="caution">
    <text evidence="2">The sequence shown here is derived from an EMBL/GenBank/DDBJ whole genome shotgun (WGS) entry which is preliminary data.</text>
</comment>
<dbReference type="AlphaFoldDB" id="A0AAW9IVR3"/>
<dbReference type="InterPro" id="IPR051913">
    <property type="entry name" value="GH2_Domain-Containing"/>
</dbReference>
<dbReference type="EMBL" id="WNVG01000399">
    <property type="protein sequence ID" value="MDZ5034286.1"/>
    <property type="molecule type" value="Genomic_DNA"/>
</dbReference>
<feature type="domain" description="Glycoside hydrolase family 2 catalytic" evidence="1">
    <location>
        <begin position="12"/>
        <end position="189"/>
    </location>
</feature>
<accession>A0AAW9IVR3</accession>
<dbReference type="PANTHER" id="PTHR42732:SF1">
    <property type="entry name" value="BETA-MANNOSIDASE"/>
    <property type="match status" value="1"/>
</dbReference>
<dbReference type="GO" id="GO:0004553">
    <property type="term" value="F:hydrolase activity, hydrolyzing O-glycosyl compounds"/>
    <property type="evidence" value="ECO:0007669"/>
    <property type="project" value="InterPro"/>
</dbReference>
<feature type="non-terminal residue" evidence="2">
    <location>
        <position position="1"/>
    </location>
</feature>
<dbReference type="Pfam" id="PF02836">
    <property type="entry name" value="Glyco_hydro_2_C"/>
    <property type="match status" value="1"/>
</dbReference>
<evidence type="ECO:0000313" key="2">
    <source>
        <dbReference type="EMBL" id="MDZ5034286.1"/>
    </source>
</evidence>
<dbReference type="PANTHER" id="PTHR42732">
    <property type="entry name" value="BETA-GALACTOSIDASE"/>
    <property type="match status" value="1"/>
</dbReference>
<dbReference type="Proteomes" id="UP001289066">
    <property type="component" value="Unassembled WGS sequence"/>
</dbReference>
<dbReference type="InterPro" id="IPR006103">
    <property type="entry name" value="Glyco_hydro_2_cat"/>
</dbReference>
<evidence type="ECO:0000313" key="3">
    <source>
        <dbReference type="Proteomes" id="UP001289066"/>
    </source>
</evidence>
<feature type="non-terminal residue" evidence="2">
    <location>
        <position position="223"/>
    </location>
</feature>
<name>A0AAW9IVR3_CLOPF</name>
<reference evidence="2" key="1">
    <citation type="submission" date="2019-11" db="EMBL/GenBank/DDBJ databases">
        <title>Characterization of Clostridium perfringens isolates from swine manure treated agricultural soils.</title>
        <authorList>
            <person name="Wushke S.T."/>
        </authorList>
    </citation>
    <scope>NUCLEOTIDE SEQUENCE</scope>
    <source>
        <strain evidence="2">X15</strain>
    </source>
</reference>
<gene>
    <name evidence="2" type="ORF">GNF81_16395</name>
</gene>
<evidence type="ECO:0000259" key="1">
    <source>
        <dbReference type="Pfam" id="PF02836"/>
    </source>
</evidence>
<dbReference type="SUPFAM" id="SSF51445">
    <property type="entry name" value="(Trans)glycosidases"/>
    <property type="match status" value="1"/>
</dbReference>
<dbReference type="Gene3D" id="3.20.20.80">
    <property type="entry name" value="Glycosidases"/>
    <property type="match status" value="1"/>
</dbReference>
<proteinExistence type="predicted"/>
<organism evidence="2 3">
    <name type="scientific">Clostridium perfringens</name>
    <dbReference type="NCBI Taxonomy" id="1502"/>
    <lineage>
        <taxon>Bacteria</taxon>
        <taxon>Bacillati</taxon>
        <taxon>Bacillota</taxon>
        <taxon>Clostridia</taxon>
        <taxon>Eubacteriales</taxon>
        <taxon>Clostridiaceae</taxon>
        <taxon>Clostridium</taxon>
    </lineage>
</organism>
<dbReference type="RefSeq" id="WP_322412781.1">
    <property type="nucleotide sequence ID" value="NZ_WNVG01000399.1"/>
</dbReference>
<sequence length="223" mass="25841">NFTNTDIFYQRTLRDTREMIRRDRNRPSVILWETSLNETPYSEQWAKDATKAAHEEYPGDQLSTAADYGYHGSFYDVGYKVQDTQWSDDPADWVDYDPNKPFFTREWGDFEGASKALRKDGEAAMNTQVLTRQRYLNGNGYSDWGGLDASDRIGGYFLWSWNDYTRGSTTETLGSGTVDIDRYEKNGFYWLQSIHPYDNPVNGSMIYISSDYTENSSLKIPVY</sequence>
<dbReference type="InterPro" id="IPR017853">
    <property type="entry name" value="GH"/>
</dbReference>
<protein>
    <submittedName>
        <fullName evidence="2">Beta-galactosidase</fullName>
    </submittedName>
</protein>